<reference evidence="3" key="1">
    <citation type="journal article" date="2020" name="Cell">
        <title>Large-Scale Comparative Analyses of Tick Genomes Elucidate Their Genetic Diversity and Vector Capacities.</title>
        <authorList>
            <consortium name="Tick Genome and Microbiome Consortium (TIGMIC)"/>
            <person name="Jia N."/>
            <person name="Wang J."/>
            <person name="Shi W."/>
            <person name="Du L."/>
            <person name="Sun Y."/>
            <person name="Zhan W."/>
            <person name="Jiang J.F."/>
            <person name="Wang Q."/>
            <person name="Zhang B."/>
            <person name="Ji P."/>
            <person name="Bell-Sakyi L."/>
            <person name="Cui X.M."/>
            <person name="Yuan T.T."/>
            <person name="Jiang B.G."/>
            <person name="Yang W.F."/>
            <person name="Lam T.T."/>
            <person name="Chang Q.C."/>
            <person name="Ding S.J."/>
            <person name="Wang X.J."/>
            <person name="Zhu J.G."/>
            <person name="Ruan X.D."/>
            <person name="Zhao L."/>
            <person name="Wei J.T."/>
            <person name="Ye R.Z."/>
            <person name="Que T.C."/>
            <person name="Du C.H."/>
            <person name="Zhou Y.H."/>
            <person name="Cheng J.X."/>
            <person name="Dai P.F."/>
            <person name="Guo W.B."/>
            <person name="Han X.H."/>
            <person name="Huang E.J."/>
            <person name="Li L.F."/>
            <person name="Wei W."/>
            <person name="Gao Y.C."/>
            <person name="Liu J.Z."/>
            <person name="Shao H.Z."/>
            <person name="Wang X."/>
            <person name="Wang C.C."/>
            <person name="Yang T.C."/>
            <person name="Huo Q.B."/>
            <person name="Li W."/>
            <person name="Chen H.Y."/>
            <person name="Chen S.E."/>
            <person name="Zhou L.G."/>
            <person name="Ni X.B."/>
            <person name="Tian J.H."/>
            <person name="Sheng Y."/>
            <person name="Liu T."/>
            <person name="Pan Y.S."/>
            <person name="Xia L.Y."/>
            <person name="Li J."/>
            <person name="Zhao F."/>
            <person name="Cao W.C."/>
        </authorList>
    </citation>
    <scope>NUCLEOTIDE SEQUENCE</scope>
    <source>
        <strain evidence="3">Rmic-2018</strain>
    </source>
</reference>
<organism evidence="3 4">
    <name type="scientific">Rhipicephalus microplus</name>
    <name type="common">Cattle tick</name>
    <name type="synonym">Boophilus microplus</name>
    <dbReference type="NCBI Taxonomy" id="6941"/>
    <lineage>
        <taxon>Eukaryota</taxon>
        <taxon>Metazoa</taxon>
        <taxon>Ecdysozoa</taxon>
        <taxon>Arthropoda</taxon>
        <taxon>Chelicerata</taxon>
        <taxon>Arachnida</taxon>
        <taxon>Acari</taxon>
        <taxon>Parasitiformes</taxon>
        <taxon>Ixodida</taxon>
        <taxon>Ixodoidea</taxon>
        <taxon>Ixodidae</taxon>
        <taxon>Rhipicephalinae</taxon>
        <taxon>Rhipicephalus</taxon>
        <taxon>Boophilus</taxon>
    </lineage>
</organism>
<name>A0A9J6DW78_RHIMP</name>
<comment type="caution">
    <text evidence="3">The sequence shown here is derived from an EMBL/GenBank/DDBJ whole genome shotgun (WGS) entry which is preliminary data.</text>
</comment>
<evidence type="ECO:0000313" key="3">
    <source>
        <dbReference type="EMBL" id="KAH8026429.1"/>
    </source>
</evidence>
<evidence type="ECO:0000256" key="1">
    <source>
        <dbReference type="SAM" id="MobiDB-lite"/>
    </source>
</evidence>
<dbReference type="AlphaFoldDB" id="A0A9J6DW78"/>
<evidence type="ECO:0000259" key="2">
    <source>
        <dbReference type="Pfam" id="PF13843"/>
    </source>
</evidence>
<evidence type="ECO:0000313" key="4">
    <source>
        <dbReference type="Proteomes" id="UP000821866"/>
    </source>
</evidence>
<keyword evidence="4" id="KW-1185">Reference proteome</keyword>
<dbReference type="PANTHER" id="PTHR46599">
    <property type="entry name" value="PIGGYBAC TRANSPOSABLE ELEMENT-DERIVED PROTEIN 4"/>
    <property type="match status" value="1"/>
</dbReference>
<proteinExistence type="predicted"/>
<protein>
    <recommendedName>
        <fullName evidence="2">PiggyBac transposable element-derived protein domain-containing protein</fullName>
    </recommendedName>
</protein>
<dbReference type="EMBL" id="JABSTU010000007">
    <property type="protein sequence ID" value="KAH8026429.1"/>
    <property type="molecule type" value="Genomic_DNA"/>
</dbReference>
<feature type="domain" description="PiggyBac transposable element-derived protein" evidence="2">
    <location>
        <begin position="110"/>
        <end position="260"/>
    </location>
</feature>
<dbReference type="InterPro" id="IPR029526">
    <property type="entry name" value="PGBD"/>
</dbReference>
<dbReference type="Pfam" id="PF13843">
    <property type="entry name" value="DDE_Tnp_1_7"/>
    <property type="match status" value="1"/>
</dbReference>
<feature type="region of interest" description="Disordered" evidence="1">
    <location>
        <begin position="1"/>
        <end position="68"/>
    </location>
</feature>
<accession>A0A9J6DW78</accession>
<dbReference type="VEuPathDB" id="VectorBase:LOC119167405"/>
<reference evidence="3" key="2">
    <citation type="submission" date="2021-09" db="EMBL/GenBank/DDBJ databases">
        <authorList>
            <person name="Jia N."/>
            <person name="Wang J."/>
            <person name="Shi W."/>
            <person name="Du L."/>
            <person name="Sun Y."/>
            <person name="Zhan W."/>
            <person name="Jiang J."/>
            <person name="Wang Q."/>
            <person name="Zhang B."/>
            <person name="Ji P."/>
            <person name="Sakyi L.B."/>
            <person name="Cui X."/>
            <person name="Yuan T."/>
            <person name="Jiang B."/>
            <person name="Yang W."/>
            <person name="Lam T.T.-Y."/>
            <person name="Chang Q."/>
            <person name="Ding S."/>
            <person name="Wang X."/>
            <person name="Zhu J."/>
            <person name="Ruan X."/>
            <person name="Zhao L."/>
            <person name="Wei J."/>
            <person name="Que T."/>
            <person name="Du C."/>
            <person name="Cheng J."/>
            <person name="Dai P."/>
            <person name="Han X."/>
            <person name="Huang E."/>
            <person name="Gao Y."/>
            <person name="Liu J."/>
            <person name="Shao H."/>
            <person name="Ye R."/>
            <person name="Li L."/>
            <person name="Wei W."/>
            <person name="Wang X."/>
            <person name="Wang C."/>
            <person name="Huo Q."/>
            <person name="Li W."/>
            <person name="Guo W."/>
            <person name="Chen H."/>
            <person name="Chen S."/>
            <person name="Zhou L."/>
            <person name="Zhou L."/>
            <person name="Ni X."/>
            <person name="Tian J."/>
            <person name="Zhou Y."/>
            <person name="Sheng Y."/>
            <person name="Liu T."/>
            <person name="Pan Y."/>
            <person name="Xia L."/>
            <person name="Li J."/>
            <person name="Zhao F."/>
            <person name="Cao W."/>
        </authorList>
    </citation>
    <scope>NUCLEOTIDE SEQUENCE</scope>
    <source>
        <strain evidence="3">Rmic-2018</strain>
        <tissue evidence="3">Larvae</tissue>
    </source>
</reference>
<feature type="compositionally biased region" description="Polar residues" evidence="1">
    <location>
        <begin position="55"/>
        <end position="68"/>
    </location>
</feature>
<sequence>MASSSQHGALEKRPGSRDSAASTADFVDNTSSGESEDDFGSSDFSSDSESGDDQPGSSISGPRVSTTYGNDFLPPAQQRIVFAARRAPGVYITDYVGVALRSRPKKFLTALDFFALFFTTQVITMLCENSNKYGWTKILEKPTHARPNGSGEEVTPDEMMKFIGLIIYMGIVKVPRLKLYWNKGELYSDLLSRRIMPRRRFIVLLAMLHVADLDDASQLSRGKLRFVWWLMEHVNQVSANLFQPNPDLSVDERMVNSKGRSGIR</sequence>
<dbReference type="PANTHER" id="PTHR46599:SF3">
    <property type="entry name" value="PIGGYBAC TRANSPOSABLE ELEMENT-DERIVED PROTEIN 4"/>
    <property type="match status" value="1"/>
</dbReference>
<gene>
    <name evidence="3" type="ORF">HPB51_020413</name>
</gene>
<dbReference type="Proteomes" id="UP000821866">
    <property type="component" value="Unassembled WGS sequence"/>
</dbReference>